<organism evidence="1 2">
    <name type="scientific">Artomyces pyxidatus</name>
    <dbReference type="NCBI Taxonomy" id="48021"/>
    <lineage>
        <taxon>Eukaryota</taxon>
        <taxon>Fungi</taxon>
        <taxon>Dikarya</taxon>
        <taxon>Basidiomycota</taxon>
        <taxon>Agaricomycotina</taxon>
        <taxon>Agaricomycetes</taxon>
        <taxon>Russulales</taxon>
        <taxon>Auriscalpiaceae</taxon>
        <taxon>Artomyces</taxon>
    </lineage>
</organism>
<accession>A0ACB8TIY8</accession>
<protein>
    <submittedName>
        <fullName evidence="1">Uncharacterized protein</fullName>
    </submittedName>
</protein>
<evidence type="ECO:0000313" key="2">
    <source>
        <dbReference type="Proteomes" id="UP000814140"/>
    </source>
</evidence>
<proteinExistence type="predicted"/>
<reference evidence="1" key="2">
    <citation type="journal article" date="2022" name="New Phytol.">
        <title>Evolutionary transition to the ectomycorrhizal habit in the genomes of a hyperdiverse lineage of mushroom-forming fungi.</title>
        <authorList>
            <person name="Looney B."/>
            <person name="Miyauchi S."/>
            <person name="Morin E."/>
            <person name="Drula E."/>
            <person name="Courty P.E."/>
            <person name="Kohler A."/>
            <person name="Kuo A."/>
            <person name="LaButti K."/>
            <person name="Pangilinan J."/>
            <person name="Lipzen A."/>
            <person name="Riley R."/>
            <person name="Andreopoulos W."/>
            <person name="He G."/>
            <person name="Johnson J."/>
            <person name="Nolan M."/>
            <person name="Tritt A."/>
            <person name="Barry K.W."/>
            <person name="Grigoriev I.V."/>
            <person name="Nagy L.G."/>
            <person name="Hibbett D."/>
            <person name="Henrissat B."/>
            <person name="Matheny P.B."/>
            <person name="Labbe J."/>
            <person name="Martin F.M."/>
        </authorList>
    </citation>
    <scope>NUCLEOTIDE SEQUENCE</scope>
    <source>
        <strain evidence="1">HHB10654</strain>
    </source>
</reference>
<gene>
    <name evidence="1" type="ORF">BV25DRAFT_1911353</name>
</gene>
<comment type="caution">
    <text evidence="1">The sequence shown here is derived from an EMBL/GenBank/DDBJ whole genome shotgun (WGS) entry which is preliminary data.</text>
</comment>
<dbReference type="EMBL" id="MU277188">
    <property type="protein sequence ID" value="KAI0068368.1"/>
    <property type="molecule type" value="Genomic_DNA"/>
</dbReference>
<reference evidence="1" key="1">
    <citation type="submission" date="2021-03" db="EMBL/GenBank/DDBJ databases">
        <authorList>
            <consortium name="DOE Joint Genome Institute"/>
            <person name="Ahrendt S."/>
            <person name="Looney B.P."/>
            <person name="Miyauchi S."/>
            <person name="Morin E."/>
            <person name="Drula E."/>
            <person name="Courty P.E."/>
            <person name="Chicoki N."/>
            <person name="Fauchery L."/>
            <person name="Kohler A."/>
            <person name="Kuo A."/>
            <person name="Labutti K."/>
            <person name="Pangilinan J."/>
            <person name="Lipzen A."/>
            <person name="Riley R."/>
            <person name="Andreopoulos W."/>
            <person name="He G."/>
            <person name="Johnson J."/>
            <person name="Barry K.W."/>
            <person name="Grigoriev I.V."/>
            <person name="Nagy L."/>
            <person name="Hibbett D."/>
            <person name="Henrissat B."/>
            <person name="Matheny P.B."/>
            <person name="Labbe J."/>
            <person name="Martin F."/>
        </authorList>
    </citation>
    <scope>NUCLEOTIDE SEQUENCE</scope>
    <source>
        <strain evidence="1">HHB10654</strain>
    </source>
</reference>
<dbReference type="Proteomes" id="UP000814140">
    <property type="component" value="Unassembled WGS sequence"/>
</dbReference>
<evidence type="ECO:0000313" key="1">
    <source>
        <dbReference type="EMBL" id="KAI0068368.1"/>
    </source>
</evidence>
<sequence>MTVIPRVLAAVAILASVLPFAAATETCQPHEFLYENKSCCVPKGSPPSPPPPPSGKSCPSSNSANWYWSDDKACCLPSSAPPPGNPEPSCPKGHSWNPFDSFCSPPPESNCNDGEWWFDDKKCCLPYGGIPSPPPPPRGSQCPPSGWYWHPEKSCCVPHTPPSAPPQCTFGWEWIFPIFSCQPLPTPPSTPPSKPSGVHYKKRTHKARNNQLCPTGLSACPVTGLTNNVTSDYECIDTQQELESCGGCSSVGAGQDCTAIPGAWNVGCAAGSCAVYNCMAGFRLSLDGKSCIAL</sequence>
<name>A0ACB8TIY8_9AGAM</name>
<keyword evidence="2" id="KW-1185">Reference proteome</keyword>